<dbReference type="Pfam" id="PF01628">
    <property type="entry name" value="HrcA"/>
    <property type="match status" value="1"/>
</dbReference>
<dbReference type="PANTHER" id="PTHR34824:SF1">
    <property type="entry name" value="HEAT-INDUCIBLE TRANSCRIPTION REPRESSOR HRCA"/>
    <property type="match status" value="1"/>
</dbReference>
<proteinExistence type="inferred from homology"/>
<evidence type="ECO:0000259" key="6">
    <source>
        <dbReference type="Pfam" id="PF01628"/>
    </source>
</evidence>
<dbReference type="SUPFAM" id="SSF46785">
    <property type="entry name" value="Winged helix' DNA-binding domain"/>
    <property type="match status" value="1"/>
</dbReference>
<dbReference type="PIRSF" id="PIRSF005485">
    <property type="entry name" value="HrcA"/>
    <property type="match status" value="1"/>
</dbReference>
<comment type="similarity">
    <text evidence="5">Belongs to the HrcA family.</text>
</comment>
<dbReference type="HAMAP" id="MF_00081">
    <property type="entry name" value="HrcA"/>
    <property type="match status" value="1"/>
</dbReference>
<dbReference type="GO" id="GO:0045892">
    <property type="term" value="P:negative regulation of DNA-templated transcription"/>
    <property type="evidence" value="ECO:0007669"/>
    <property type="project" value="UniProtKB-UniRule"/>
</dbReference>
<feature type="domain" description="Winged helix-turn-helix transcription repressor HrcA DNA-binding" evidence="7">
    <location>
        <begin position="17"/>
        <end position="84"/>
    </location>
</feature>
<keyword evidence="2 5" id="KW-0805">Transcription regulation</keyword>
<evidence type="ECO:0000256" key="2">
    <source>
        <dbReference type="ARBA" id="ARBA00023015"/>
    </source>
</evidence>
<dbReference type="InterPro" id="IPR036390">
    <property type="entry name" value="WH_DNA-bd_sf"/>
</dbReference>
<feature type="domain" description="Heat-inducible transcription repressor HrcA C-terminal" evidence="6">
    <location>
        <begin position="114"/>
        <end position="335"/>
    </location>
</feature>
<evidence type="ECO:0000256" key="4">
    <source>
        <dbReference type="ARBA" id="ARBA00023163"/>
    </source>
</evidence>
<dbReference type="InterPro" id="IPR005104">
    <property type="entry name" value="WHTH_HrcA_DNA-bd"/>
</dbReference>
<dbReference type="InterPro" id="IPR036388">
    <property type="entry name" value="WH-like_DNA-bd_sf"/>
</dbReference>
<gene>
    <name evidence="5" type="primary">hrcA</name>
    <name evidence="8" type="ORF">BECKDK2373C_GA0170839_105619</name>
</gene>
<comment type="function">
    <text evidence="5">Negative regulator of class I heat shock genes (grpE-dnaK-dnaJ and groELS operons). Prevents heat-shock induction of these operons.</text>
</comment>
<dbReference type="InterPro" id="IPR023120">
    <property type="entry name" value="WHTH_transcript_rep_HrcA_IDD"/>
</dbReference>
<dbReference type="Gene3D" id="1.10.10.10">
    <property type="entry name" value="Winged helix-like DNA-binding domain superfamily/Winged helix DNA-binding domain"/>
    <property type="match status" value="1"/>
</dbReference>
<dbReference type="Gene3D" id="3.30.450.40">
    <property type="match status" value="1"/>
</dbReference>
<dbReference type="SUPFAM" id="SSF55781">
    <property type="entry name" value="GAF domain-like"/>
    <property type="match status" value="1"/>
</dbReference>
<keyword evidence="3 5" id="KW-0346">Stress response</keyword>
<accession>A0A450SSA5</accession>
<dbReference type="EMBL" id="CAADEY010000056">
    <property type="protein sequence ID" value="VFJ56946.1"/>
    <property type="molecule type" value="Genomic_DNA"/>
</dbReference>
<dbReference type="NCBIfam" id="TIGR00331">
    <property type="entry name" value="hrcA"/>
    <property type="match status" value="1"/>
</dbReference>
<evidence type="ECO:0000313" key="8">
    <source>
        <dbReference type="EMBL" id="VFJ56946.1"/>
    </source>
</evidence>
<dbReference type="PANTHER" id="PTHR34824">
    <property type="entry name" value="HEAT-INDUCIBLE TRANSCRIPTION REPRESSOR HRCA"/>
    <property type="match status" value="1"/>
</dbReference>
<organism evidence="8">
    <name type="scientific">Candidatus Kentrum sp. DK</name>
    <dbReference type="NCBI Taxonomy" id="2126562"/>
    <lineage>
        <taxon>Bacteria</taxon>
        <taxon>Pseudomonadati</taxon>
        <taxon>Pseudomonadota</taxon>
        <taxon>Gammaproteobacteria</taxon>
        <taxon>Candidatus Kentrum</taxon>
    </lineage>
</organism>
<dbReference type="AlphaFoldDB" id="A0A450SSA5"/>
<evidence type="ECO:0000256" key="1">
    <source>
        <dbReference type="ARBA" id="ARBA00022491"/>
    </source>
</evidence>
<evidence type="ECO:0000256" key="5">
    <source>
        <dbReference type="HAMAP-Rule" id="MF_00081"/>
    </source>
</evidence>
<evidence type="ECO:0000259" key="7">
    <source>
        <dbReference type="Pfam" id="PF03444"/>
    </source>
</evidence>
<dbReference type="Pfam" id="PF03444">
    <property type="entry name" value="WHD_HrcA"/>
    <property type="match status" value="1"/>
</dbReference>
<name>A0A450SSA5_9GAMM</name>
<dbReference type="Gene3D" id="3.30.390.60">
    <property type="entry name" value="Heat-inducible transcription repressor hrca homolog, domain 3"/>
    <property type="match status" value="1"/>
</dbReference>
<dbReference type="InterPro" id="IPR021153">
    <property type="entry name" value="HrcA_C"/>
</dbReference>
<reference evidence="8" key="1">
    <citation type="submission" date="2019-02" db="EMBL/GenBank/DDBJ databases">
        <authorList>
            <person name="Gruber-Vodicka R. H."/>
            <person name="Seah K. B. B."/>
        </authorList>
    </citation>
    <scope>NUCLEOTIDE SEQUENCE</scope>
    <source>
        <strain evidence="8">BECK_DK161</strain>
    </source>
</reference>
<dbReference type="InterPro" id="IPR002571">
    <property type="entry name" value="HrcA"/>
</dbReference>
<keyword evidence="1 5" id="KW-0678">Repressor</keyword>
<sequence length="353" mass="39852">MTIRATKGEIPEIGERSQHILKMLIKRYIREGQPVGSRVLSRDLDRELSPATVRNAMADLEEMGLVWSPHTSAGRVPTVLGYRLFVDTLLTIDPPDSVDVARLRKRLDTEQENESLLETTSGLLSKLTHLVGMVTIPRQEQSTLRQVEFLSLSHNQVLVILVINEKEVQNRIIRTKRRYTPSELEQAANYINAMCYGNDLWAVRDRLLRDLRKTQESMNRIMMATLEMADKGLVAEQAEDDVVLAGQTHLMAYNELADMEKLRTLFEAFGRKRDILHLLDESLKANGLQIFIGSESGHDALDDCSVVSAPYEVNGQRLGVLGVIGPTRMPYERIIPLVDVTAKLLGITLNQRQ</sequence>
<dbReference type="InterPro" id="IPR029016">
    <property type="entry name" value="GAF-like_dom_sf"/>
</dbReference>
<dbReference type="GO" id="GO:0003677">
    <property type="term" value="F:DNA binding"/>
    <property type="evidence" value="ECO:0007669"/>
    <property type="project" value="InterPro"/>
</dbReference>
<protein>
    <recommendedName>
        <fullName evidence="5">Heat-inducible transcription repressor HrcA</fullName>
    </recommendedName>
</protein>
<keyword evidence="4 5" id="KW-0804">Transcription</keyword>
<evidence type="ECO:0000256" key="3">
    <source>
        <dbReference type="ARBA" id="ARBA00023016"/>
    </source>
</evidence>